<feature type="transmembrane region" description="Helical" evidence="1">
    <location>
        <begin position="69"/>
        <end position="92"/>
    </location>
</feature>
<gene>
    <name evidence="2" type="ORF">UFOVP14_28</name>
</gene>
<dbReference type="InterPro" id="IPR032126">
    <property type="entry name" value="LydA_holin"/>
</dbReference>
<organism evidence="2">
    <name type="scientific">uncultured Caudovirales phage</name>
    <dbReference type="NCBI Taxonomy" id="2100421"/>
    <lineage>
        <taxon>Viruses</taxon>
        <taxon>Duplodnaviria</taxon>
        <taxon>Heunggongvirae</taxon>
        <taxon>Uroviricota</taxon>
        <taxon>Caudoviricetes</taxon>
        <taxon>Peduoviridae</taxon>
        <taxon>Maltschvirus</taxon>
        <taxon>Maltschvirus maltsch</taxon>
    </lineage>
</organism>
<protein>
    <submittedName>
        <fullName evidence="2">LydA-like holin</fullName>
    </submittedName>
</protein>
<dbReference type="EMBL" id="LR796151">
    <property type="protein sequence ID" value="CAB4121548.1"/>
    <property type="molecule type" value="Genomic_DNA"/>
</dbReference>
<keyword evidence="1" id="KW-0472">Membrane</keyword>
<feature type="transmembrane region" description="Helical" evidence="1">
    <location>
        <begin position="42"/>
        <end position="63"/>
    </location>
</feature>
<evidence type="ECO:0000256" key="1">
    <source>
        <dbReference type="SAM" id="Phobius"/>
    </source>
</evidence>
<keyword evidence="1" id="KW-0812">Transmembrane</keyword>
<evidence type="ECO:0000313" key="2">
    <source>
        <dbReference type="EMBL" id="CAB4121548.1"/>
    </source>
</evidence>
<keyword evidence="1" id="KW-1133">Transmembrane helix</keyword>
<feature type="transmembrane region" description="Helical" evidence="1">
    <location>
        <begin position="12"/>
        <end position="30"/>
    </location>
</feature>
<sequence>MIEKDPTSYSLITYGWVFCLAILGGIVNFMRKLALGQTRIFNIVELIGEIVTSGFAGVLTFWLCENAQIAPLVTAALVGISGHMGSRALYLFEDFLKSKFPI</sequence>
<dbReference type="Pfam" id="PF16083">
    <property type="entry name" value="Phage_holin_3_3"/>
    <property type="match status" value="1"/>
</dbReference>
<reference evidence="2" key="1">
    <citation type="submission" date="2020-04" db="EMBL/GenBank/DDBJ databases">
        <authorList>
            <person name="Chiriac C."/>
            <person name="Salcher M."/>
            <person name="Ghai R."/>
            <person name="Kavagutti S V."/>
        </authorList>
    </citation>
    <scope>NUCLEOTIDE SEQUENCE</scope>
</reference>
<proteinExistence type="predicted"/>
<accession>A0A6J5KHM9</accession>
<name>A0A6J5KHM9_9CAUD</name>